<accession>A0A7Y0AIP3</accession>
<evidence type="ECO:0000313" key="2">
    <source>
        <dbReference type="Proteomes" id="UP000559626"/>
    </source>
</evidence>
<gene>
    <name evidence="1" type="ORF">HHL22_23080</name>
</gene>
<name>A0A7Y0AIP3_9BACT</name>
<proteinExistence type="predicted"/>
<protein>
    <submittedName>
        <fullName evidence="1">Uncharacterized protein</fullName>
    </submittedName>
</protein>
<organism evidence="1 2">
    <name type="scientific">Hymenobacter polaris</name>
    <dbReference type="NCBI Taxonomy" id="2682546"/>
    <lineage>
        <taxon>Bacteria</taxon>
        <taxon>Pseudomonadati</taxon>
        <taxon>Bacteroidota</taxon>
        <taxon>Cytophagia</taxon>
        <taxon>Cytophagales</taxon>
        <taxon>Hymenobacteraceae</taxon>
        <taxon>Hymenobacter</taxon>
    </lineage>
</organism>
<dbReference type="Proteomes" id="UP000559626">
    <property type="component" value="Unassembled WGS sequence"/>
</dbReference>
<comment type="caution">
    <text evidence="1">The sequence shown here is derived from an EMBL/GenBank/DDBJ whole genome shotgun (WGS) entry which is preliminary data.</text>
</comment>
<evidence type="ECO:0000313" key="1">
    <source>
        <dbReference type="EMBL" id="NML68093.1"/>
    </source>
</evidence>
<keyword evidence="2" id="KW-1185">Reference proteome</keyword>
<reference evidence="1 2" key="1">
    <citation type="submission" date="2020-04" db="EMBL/GenBank/DDBJ databases">
        <title>Hymenobacter polaris sp. nov., isolated from Arctic soil.</title>
        <authorList>
            <person name="Dahal R.H."/>
        </authorList>
    </citation>
    <scope>NUCLEOTIDE SEQUENCE [LARGE SCALE GENOMIC DNA]</scope>
    <source>
        <strain evidence="1 2">RP-2-7</strain>
    </source>
</reference>
<dbReference type="AlphaFoldDB" id="A0A7Y0AIP3"/>
<dbReference type="EMBL" id="JABBGH010000006">
    <property type="protein sequence ID" value="NML68093.1"/>
    <property type="molecule type" value="Genomic_DNA"/>
</dbReference>
<sequence length="80" mass="8285">MSEPSSNSPFPSQTANAELAAQIVTALRAADFIGISDEKAVAALLNSQTVKAGDWRSLLEKHLIPSTAIATDHAAPNQGA</sequence>
<dbReference type="RefSeq" id="WP_169533801.1">
    <property type="nucleotide sequence ID" value="NZ_JABBGH010000006.1"/>
</dbReference>